<dbReference type="SMART" id="SM00539">
    <property type="entry name" value="NIDO"/>
    <property type="match status" value="1"/>
</dbReference>
<dbReference type="GO" id="GO:0016020">
    <property type="term" value="C:membrane"/>
    <property type="evidence" value="ECO:0007669"/>
    <property type="project" value="UniProtKB-SubCell"/>
</dbReference>
<name>T1F0Z8_HELRO</name>
<dbReference type="InParanoid" id="T1F0Z8"/>
<dbReference type="FunCoup" id="T1F0Z8">
    <property type="interactions" value="6"/>
</dbReference>
<evidence type="ECO:0000256" key="5">
    <source>
        <dbReference type="ARBA" id="ARBA00023157"/>
    </source>
</evidence>
<dbReference type="CTD" id="20202498"/>
<reference evidence="11" key="3">
    <citation type="submission" date="2015-06" db="UniProtKB">
        <authorList>
            <consortium name="EnsemblMetazoa"/>
        </authorList>
    </citation>
    <scope>IDENTIFICATION</scope>
</reference>
<reference evidence="10 12" key="2">
    <citation type="journal article" date="2013" name="Nature">
        <title>Insights into bilaterian evolution from three spiralian genomes.</title>
        <authorList>
            <person name="Simakov O."/>
            <person name="Marletaz F."/>
            <person name="Cho S.J."/>
            <person name="Edsinger-Gonzales E."/>
            <person name="Havlak P."/>
            <person name="Hellsten U."/>
            <person name="Kuo D.H."/>
            <person name="Larsson T."/>
            <person name="Lv J."/>
            <person name="Arendt D."/>
            <person name="Savage R."/>
            <person name="Osoegawa K."/>
            <person name="de Jong P."/>
            <person name="Grimwood J."/>
            <person name="Chapman J.A."/>
            <person name="Shapiro H."/>
            <person name="Aerts A."/>
            <person name="Otillar R.P."/>
            <person name="Terry A.Y."/>
            <person name="Boore J.L."/>
            <person name="Grigoriev I.V."/>
            <person name="Lindberg D.R."/>
            <person name="Seaver E.C."/>
            <person name="Weisblat D.A."/>
            <person name="Putnam N.H."/>
            <person name="Rokhsar D.S."/>
        </authorList>
    </citation>
    <scope>NUCLEOTIDE SEQUENCE</scope>
</reference>
<keyword evidence="12" id="KW-1185">Reference proteome</keyword>
<dbReference type="InterPro" id="IPR003886">
    <property type="entry name" value="NIDO_dom"/>
</dbReference>
<dbReference type="RefSeq" id="XP_009012906.1">
    <property type="nucleotide sequence ID" value="XM_009014658.1"/>
</dbReference>
<accession>T1F0Z8</accession>
<dbReference type="InterPro" id="IPR005533">
    <property type="entry name" value="AMOP_dom"/>
</dbReference>
<keyword evidence="4" id="KW-0472">Membrane</keyword>
<feature type="domain" description="NIDO" evidence="8">
    <location>
        <begin position="102"/>
        <end position="244"/>
    </location>
</feature>
<feature type="signal peptide" evidence="6">
    <location>
        <begin position="1"/>
        <end position="29"/>
    </location>
</feature>
<dbReference type="CDD" id="cd00033">
    <property type="entry name" value="CCP"/>
    <property type="match status" value="1"/>
</dbReference>
<evidence type="ECO:0008006" key="13">
    <source>
        <dbReference type="Google" id="ProtNLM"/>
    </source>
</evidence>
<dbReference type="Pfam" id="PF03782">
    <property type="entry name" value="AMOP"/>
    <property type="match status" value="1"/>
</dbReference>
<dbReference type="HOGENOM" id="CLU_333247_0_0_1"/>
<dbReference type="InterPro" id="IPR056619">
    <property type="entry name" value="C8-3_MUC4"/>
</dbReference>
<dbReference type="SUPFAM" id="SSF57535">
    <property type="entry name" value="Complement control module/SCR domain"/>
    <property type="match status" value="1"/>
</dbReference>
<dbReference type="eggNOG" id="KOG4291">
    <property type="taxonomic scope" value="Eukaryota"/>
</dbReference>
<dbReference type="AlphaFoldDB" id="T1F0Z8"/>
<dbReference type="InterPro" id="IPR051495">
    <property type="entry name" value="Epithelial_Barrier/Signaling"/>
</dbReference>
<evidence type="ECO:0000259" key="8">
    <source>
        <dbReference type="PROSITE" id="PS51220"/>
    </source>
</evidence>
<dbReference type="KEGG" id="hro:HELRODRAFT_168802"/>
<gene>
    <name evidence="11" type="primary">20202498</name>
    <name evidence="10" type="ORF">HELRODRAFT_168802</name>
</gene>
<dbReference type="GeneID" id="20202498"/>
<protein>
    <recommendedName>
        <fullName evidence="13">VWFD domain-containing protein</fullName>
    </recommendedName>
</protein>
<comment type="subcellular location">
    <subcellularLocation>
        <location evidence="1">Membrane</location>
    </subcellularLocation>
</comment>
<dbReference type="PROSITE" id="PS51233">
    <property type="entry name" value="VWFD"/>
    <property type="match status" value="1"/>
</dbReference>
<dbReference type="GO" id="GO:0007160">
    <property type="term" value="P:cell-matrix adhesion"/>
    <property type="evidence" value="ECO:0007669"/>
    <property type="project" value="InterPro"/>
</dbReference>
<organism evidence="11 12">
    <name type="scientific">Helobdella robusta</name>
    <name type="common">Californian leech</name>
    <dbReference type="NCBI Taxonomy" id="6412"/>
    <lineage>
        <taxon>Eukaryota</taxon>
        <taxon>Metazoa</taxon>
        <taxon>Spiralia</taxon>
        <taxon>Lophotrochozoa</taxon>
        <taxon>Annelida</taxon>
        <taxon>Clitellata</taxon>
        <taxon>Hirudinea</taxon>
        <taxon>Rhynchobdellida</taxon>
        <taxon>Glossiphoniidae</taxon>
        <taxon>Helobdella</taxon>
    </lineage>
</organism>
<evidence type="ECO:0000313" key="10">
    <source>
        <dbReference type="EMBL" id="ESO08884.1"/>
    </source>
</evidence>
<dbReference type="EMBL" id="AMQM01003099">
    <property type="status" value="NOT_ANNOTATED_CDS"/>
    <property type="molecule type" value="Genomic_DNA"/>
</dbReference>
<dbReference type="EnsemblMetazoa" id="HelroT168802">
    <property type="protein sequence ID" value="HelroP168802"/>
    <property type="gene ID" value="HelroG168802"/>
</dbReference>
<evidence type="ECO:0000256" key="4">
    <source>
        <dbReference type="ARBA" id="ARBA00023136"/>
    </source>
</evidence>
<evidence type="ECO:0000256" key="1">
    <source>
        <dbReference type="ARBA" id="ARBA00004370"/>
    </source>
</evidence>
<dbReference type="PANTHER" id="PTHR13802">
    <property type="entry name" value="MUCIN 4-RELATED"/>
    <property type="match status" value="1"/>
</dbReference>
<dbReference type="PANTHER" id="PTHR13802:SF52">
    <property type="entry name" value="MUCIN-4"/>
    <property type="match status" value="1"/>
</dbReference>
<dbReference type="Proteomes" id="UP000015101">
    <property type="component" value="Unassembled WGS sequence"/>
</dbReference>
<dbReference type="GO" id="GO:0005615">
    <property type="term" value="C:extracellular space"/>
    <property type="evidence" value="ECO:0000318"/>
    <property type="project" value="GO_Central"/>
</dbReference>
<dbReference type="Pfam" id="PF23263">
    <property type="entry name" value="C8-3_MUC4"/>
    <property type="match status" value="1"/>
</dbReference>
<evidence type="ECO:0000259" key="7">
    <source>
        <dbReference type="PROSITE" id="PS50856"/>
    </source>
</evidence>
<evidence type="ECO:0000256" key="6">
    <source>
        <dbReference type="SAM" id="SignalP"/>
    </source>
</evidence>
<dbReference type="OMA" id="ENGTWSW"/>
<feature type="domain" description="VWFD" evidence="9">
    <location>
        <begin position="585"/>
        <end position="773"/>
    </location>
</feature>
<feature type="domain" description="AMOP" evidence="7">
    <location>
        <begin position="430"/>
        <end position="573"/>
    </location>
</feature>
<evidence type="ECO:0000256" key="2">
    <source>
        <dbReference type="ARBA" id="ARBA00022692"/>
    </source>
</evidence>
<evidence type="ECO:0000313" key="11">
    <source>
        <dbReference type="EnsemblMetazoa" id="HelroP168802"/>
    </source>
</evidence>
<dbReference type="Pfam" id="PF06119">
    <property type="entry name" value="NIDO"/>
    <property type="match status" value="1"/>
</dbReference>
<keyword evidence="2" id="KW-0812">Transmembrane</keyword>
<dbReference type="InterPro" id="IPR001846">
    <property type="entry name" value="VWF_type-D"/>
</dbReference>
<dbReference type="EMBL" id="KB096023">
    <property type="protein sequence ID" value="ESO08884.1"/>
    <property type="molecule type" value="Genomic_DNA"/>
</dbReference>
<dbReference type="SMART" id="SM00723">
    <property type="entry name" value="AMOP"/>
    <property type="match status" value="1"/>
</dbReference>
<keyword evidence="3" id="KW-1133">Transmembrane helix</keyword>
<sequence length="928" mass="105182">MAEKHYPLLGARFWLTVTILCCSIVVVESANFYPFGHENGDNALVKQDDAFTTIDIDFDFHFFGLPYSKIHISTNGILYFGEGSNAFTPTPFPVNNTRSVAAYWVDSDPRFGGDIFYREDFRPAILGNLTDYIRSKFVQYNSFTSSWSLIVTFNQVPRYNCQNNQSCQNVVNHQTILTSDGIHSFVIFLYDKLQYSMAQIGFNAGDMKRYFLVPFSNTDKISEYALQNSNVGSPGEWMFSIGDEIASACNSMGFLQVYPKKVFYFGPQVLYISGPCLDKNLTHIRIKMFKFCPVIENKIKCTTSYSDNTTRVPIVFSVNNTEYKSFYIPFDSEDPLVKNSSFFNIFTSEQKFVDIMWNQLAFESDTVEIRGTQQDISYDGSGKIAKTEEKLFTINVSNTGKYRFDFLDPQQSLKATRIFLNIGYFVFEIFRHGIGTTCTSWYNGEPKTDSINQIADEEARRNPCQPLAPTTFPEQLPGGFKKDSSCNPSNPEACNIFHPGAKICYRSTNNPKGSAVQCCYNSDGRLVIGPPGGGSLSLIDSDSSKLGYFWNQIRPYLLCCKMSDDCDKFYTKRPSIDSRYYIPPRPARANGDPHFVTMDGTPYEFNPVGEFIYLQTPNTMVQARMKQFMVGDSPRPASYFSAFAIKVFDDVIFQIELASRKRLQLRIENQIWTDEVINLGSANVDMRNESDYNVVTTTGLSFHFLGINNMIHVISSLQPHLKGNVYGLIGNWDDNQANDLMFPNKTWIPVTSSIEEIHKTFGRSWSTTEETSIFSYPEGLSWRDFQNPDFSPFFGPLPVEPRCGNNTECIFDTIVTGDIGVGLTNVAVQDMTKNIIEENEKMIKTCDTLLTIPNGNITISKLNAHDLTRVNYSVSCNEHFKLRGNAFARCVDGNLLEPYGTCSFAACILYQFRNILILMLAELILNYF</sequence>
<dbReference type="InterPro" id="IPR000436">
    <property type="entry name" value="Sushi_SCR_CCP_dom"/>
</dbReference>
<dbReference type="STRING" id="6412.T1F0Z8"/>
<reference evidence="12" key="1">
    <citation type="submission" date="2012-12" db="EMBL/GenBank/DDBJ databases">
        <authorList>
            <person name="Hellsten U."/>
            <person name="Grimwood J."/>
            <person name="Chapman J.A."/>
            <person name="Shapiro H."/>
            <person name="Aerts A."/>
            <person name="Otillar R.P."/>
            <person name="Terry A.Y."/>
            <person name="Boore J.L."/>
            <person name="Simakov O."/>
            <person name="Marletaz F."/>
            <person name="Cho S.-J."/>
            <person name="Edsinger-Gonzales E."/>
            <person name="Havlak P."/>
            <person name="Kuo D.-H."/>
            <person name="Larsson T."/>
            <person name="Lv J."/>
            <person name="Arendt D."/>
            <person name="Savage R."/>
            <person name="Osoegawa K."/>
            <person name="de Jong P."/>
            <person name="Lindberg D.R."/>
            <person name="Seaver E.C."/>
            <person name="Weisblat D.A."/>
            <person name="Putnam N.H."/>
            <person name="Grigoriev I.V."/>
            <person name="Rokhsar D.S."/>
        </authorList>
    </citation>
    <scope>NUCLEOTIDE SEQUENCE</scope>
</reference>
<dbReference type="PROSITE" id="PS50856">
    <property type="entry name" value="AMOP"/>
    <property type="match status" value="1"/>
</dbReference>
<keyword evidence="5" id="KW-1015">Disulfide bond</keyword>
<evidence type="ECO:0000313" key="12">
    <source>
        <dbReference type="Proteomes" id="UP000015101"/>
    </source>
</evidence>
<evidence type="ECO:0000259" key="9">
    <source>
        <dbReference type="PROSITE" id="PS51233"/>
    </source>
</evidence>
<feature type="chain" id="PRO_5010980187" description="VWFD domain-containing protein" evidence="6">
    <location>
        <begin position="30"/>
        <end position="928"/>
    </location>
</feature>
<dbReference type="PROSITE" id="PS51220">
    <property type="entry name" value="NIDO"/>
    <property type="match status" value="1"/>
</dbReference>
<proteinExistence type="predicted"/>
<dbReference type="SMART" id="SM00216">
    <property type="entry name" value="VWD"/>
    <property type="match status" value="1"/>
</dbReference>
<dbReference type="InterPro" id="IPR035976">
    <property type="entry name" value="Sushi/SCR/CCP_sf"/>
</dbReference>
<evidence type="ECO:0000256" key="3">
    <source>
        <dbReference type="ARBA" id="ARBA00022989"/>
    </source>
</evidence>
<keyword evidence="6" id="KW-0732">Signal</keyword>
<dbReference type="Pfam" id="PF00094">
    <property type="entry name" value="VWD"/>
    <property type="match status" value="1"/>
</dbReference>
<dbReference type="OrthoDB" id="6236007at2759"/>